<dbReference type="Pfam" id="PF01618">
    <property type="entry name" value="MotA_ExbB"/>
    <property type="match status" value="1"/>
</dbReference>
<dbReference type="InterPro" id="IPR050790">
    <property type="entry name" value="ExbB/TolQ_transport"/>
</dbReference>
<evidence type="ECO:0000313" key="13">
    <source>
        <dbReference type="Proteomes" id="UP000184517"/>
    </source>
</evidence>
<dbReference type="GO" id="GO:0043213">
    <property type="term" value="P:bacteriocin transport"/>
    <property type="evidence" value="ECO:0007669"/>
    <property type="project" value="InterPro"/>
</dbReference>
<evidence type="ECO:0000256" key="2">
    <source>
        <dbReference type="ARBA" id="ARBA00010442"/>
    </source>
</evidence>
<evidence type="ECO:0000256" key="7">
    <source>
        <dbReference type="ARBA" id="ARBA00022989"/>
    </source>
</evidence>
<keyword evidence="13" id="KW-1185">Reference proteome</keyword>
<dbReference type="PANTHER" id="PTHR30625:SF3">
    <property type="entry name" value="TOL-PAL SYSTEM PROTEIN TOLQ"/>
    <property type="match status" value="1"/>
</dbReference>
<keyword evidence="6 10" id="KW-0812">Transmembrane</keyword>
<feature type="transmembrane region" description="Helical" evidence="10">
    <location>
        <begin position="167"/>
        <end position="189"/>
    </location>
</feature>
<evidence type="ECO:0000256" key="5">
    <source>
        <dbReference type="ARBA" id="ARBA00022618"/>
    </source>
</evidence>
<accession>A0A1M4ZQJ6</accession>
<dbReference type="GO" id="GO:0005886">
    <property type="term" value="C:plasma membrane"/>
    <property type="evidence" value="ECO:0007669"/>
    <property type="project" value="UniProtKB-SubCell"/>
</dbReference>
<keyword evidence="8 10" id="KW-0472">Membrane</keyword>
<gene>
    <name evidence="10" type="primary">tolQ</name>
    <name evidence="12" type="ORF">SAMN02745753_01473</name>
</gene>
<dbReference type="OrthoDB" id="9805133at2"/>
<comment type="similarity">
    <text evidence="2 10">Belongs to the ExbB/TolQ family.</text>
</comment>
<dbReference type="GO" id="GO:0017038">
    <property type="term" value="P:protein import"/>
    <property type="evidence" value="ECO:0007669"/>
    <property type="project" value="TreeGrafter"/>
</dbReference>
<reference evidence="13" key="1">
    <citation type="submission" date="2016-11" db="EMBL/GenBank/DDBJ databases">
        <authorList>
            <person name="Varghese N."/>
            <person name="Submissions S."/>
        </authorList>
    </citation>
    <scope>NUCLEOTIDE SEQUENCE [LARGE SCALE GENOMIC DNA]</scope>
    <source>
        <strain evidence="13">DSM 16579</strain>
    </source>
</reference>
<dbReference type="HAMAP" id="MF_02202">
    <property type="entry name" value="TolQ"/>
    <property type="match status" value="1"/>
</dbReference>
<keyword evidence="5 10" id="KW-0132">Cell division</keyword>
<evidence type="ECO:0000256" key="10">
    <source>
        <dbReference type="HAMAP-Rule" id="MF_02202"/>
    </source>
</evidence>
<keyword evidence="4 10" id="KW-0997">Cell inner membrane</keyword>
<evidence type="ECO:0000313" key="12">
    <source>
        <dbReference type="EMBL" id="SHF20291.1"/>
    </source>
</evidence>
<keyword evidence="7 10" id="KW-1133">Transmembrane helix</keyword>
<dbReference type="InterPro" id="IPR002898">
    <property type="entry name" value="MotA_ExbB_proton_chnl"/>
</dbReference>
<dbReference type="GO" id="GO:0051301">
    <property type="term" value="P:cell division"/>
    <property type="evidence" value="ECO:0007669"/>
    <property type="project" value="UniProtKB-UniRule"/>
</dbReference>
<feature type="domain" description="MotA/TolQ/ExbB proton channel" evidence="11">
    <location>
        <begin position="76"/>
        <end position="204"/>
    </location>
</feature>
<comment type="function">
    <text evidence="10">Part of the Tol-Pal system, which plays a role in outer membrane invagination during cell division and is important for maintaining outer membrane integrity.</text>
</comment>
<dbReference type="AlphaFoldDB" id="A0A1M4ZQJ6"/>
<comment type="subcellular location">
    <subcellularLocation>
        <location evidence="10">Cell inner membrane</location>
        <topology evidence="10">Multi-pass membrane protein</topology>
    </subcellularLocation>
    <subcellularLocation>
        <location evidence="1">Cell membrane</location>
        <topology evidence="1">Multi-pass membrane protein</topology>
    </subcellularLocation>
</comment>
<proteinExistence type="inferred from homology"/>
<dbReference type="Proteomes" id="UP000184517">
    <property type="component" value="Unassembled WGS sequence"/>
</dbReference>
<evidence type="ECO:0000256" key="3">
    <source>
        <dbReference type="ARBA" id="ARBA00022475"/>
    </source>
</evidence>
<dbReference type="NCBIfam" id="TIGR02796">
    <property type="entry name" value="tolQ"/>
    <property type="match status" value="1"/>
</dbReference>
<name>A0A1M4ZQJ6_9GAMM</name>
<dbReference type="PANTHER" id="PTHR30625">
    <property type="entry name" value="PROTEIN TOLQ"/>
    <property type="match status" value="1"/>
</dbReference>
<dbReference type="EMBL" id="FQVF01000006">
    <property type="protein sequence ID" value="SHF20291.1"/>
    <property type="molecule type" value="Genomic_DNA"/>
</dbReference>
<evidence type="ECO:0000256" key="8">
    <source>
        <dbReference type="ARBA" id="ARBA00023136"/>
    </source>
</evidence>
<comment type="subunit">
    <text evidence="10">The Tol-Pal system is composed of five core proteins: the inner membrane proteins TolA, TolQ and TolR, the periplasmic protein TolB and the outer membrane protein Pal. They form a network linking the inner and outer membranes and the peptidoglycan layer.</text>
</comment>
<protein>
    <recommendedName>
        <fullName evidence="10">Tol-Pal system protein TolQ</fullName>
    </recommendedName>
</protein>
<evidence type="ECO:0000259" key="11">
    <source>
        <dbReference type="Pfam" id="PF01618"/>
    </source>
</evidence>
<evidence type="ECO:0000256" key="9">
    <source>
        <dbReference type="ARBA" id="ARBA00023306"/>
    </source>
</evidence>
<keyword evidence="9 10" id="KW-0131">Cell cycle</keyword>
<evidence type="ECO:0000256" key="6">
    <source>
        <dbReference type="ARBA" id="ARBA00022692"/>
    </source>
</evidence>
<dbReference type="InterPro" id="IPR014163">
    <property type="entry name" value="Tol-Pal_TolQ"/>
</dbReference>
<keyword evidence="3 10" id="KW-1003">Cell membrane</keyword>
<feature type="transmembrane region" description="Helical" evidence="10">
    <location>
        <begin position="12"/>
        <end position="33"/>
    </location>
</feature>
<dbReference type="RefSeq" id="WP_012069892.1">
    <property type="nucleotide sequence ID" value="NZ_FQVF01000006.1"/>
</dbReference>
<sequence>MSIWGLIASASFVVQLVMLILLAASIFSWIVIFQRIRVLKEAKKVRTAFEESFWSGIDLSQLYRKLTQEGRKVEGMENIFTSGIKEFTRLRQSHNVDPEAIMDGVQRAMRVALYREEEKLDQHLPFLATVGSTSPYIGLFGTVWGIMHSFIGLAEVQQATLATVAPGIAEALIATAIGLAAAIPAVIAYNRFSSTAESLGSSYENFADEFTSILHRKVHVREGGAV</sequence>
<evidence type="ECO:0000256" key="1">
    <source>
        <dbReference type="ARBA" id="ARBA00004651"/>
    </source>
</evidence>
<organism evidence="12 13">
    <name type="scientific">Marinomonas polaris DSM 16579</name>
    <dbReference type="NCBI Taxonomy" id="1122206"/>
    <lineage>
        <taxon>Bacteria</taxon>
        <taxon>Pseudomonadati</taxon>
        <taxon>Pseudomonadota</taxon>
        <taxon>Gammaproteobacteria</taxon>
        <taxon>Oceanospirillales</taxon>
        <taxon>Oceanospirillaceae</taxon>
        <taxon>Marinomonas</taxon>
    </lineage>
</organism>
<evidence type="ECO:0000256" key="4">
    <source>
        <dbReference type="ARBA" id="ARBA00022519"/>
    </source>
</evidence>
<dbReference type="STRING" id="1122206.SAMN02745753_01473"/>
<feature type="transmembrane region" description="Helical" evidence="10">
    <location>
        <begin position="124"/>
        <end position="147"/>
    </location>
</feature>